<accession>A0ABU8PEH1</accession>
<evidence type="ECO:0000313" key="3">
    <source>
        <dbReference type="Proteomes" id="UP001375812"/>
    </source>
</evidence>
<name>A0ABU8PEH1_9HYPH</name>
<comment type="caution">
    <text evidence="2">The sequence shown here is derived from an EMBL/GenBank/DDBJ whole genome shotgun (WGS) entry which is preliminary data.</text>
</comment>
<sequence>MGLFFLGWKAGVGSVLKILKYDTDDPLTLPNSAYNRFYFNSETQNLSYIWDKFYFSTGFNPAVYPSSDTVNGSLYVIDGSSASQARRAMTVQNYFDGQNRVDAFMYYEIFARFPDMPIVPIYEAKLMDSAGRVRVGHIDSPSGNKDRVQTVRSYNSDICYATPGATGPGGNGIRGFRSIHPDLGYAGWVGRINNNEGPYNCALSNSDSGSYYRALTCQWDLPANNAAIPAPDATPVSGQDMLRINPSVAILTRRGFTVDAATARQCIFTSTRVPNMCVMMGQTGLIPANTSVYVPRTTDFPLHETMFVDTIVALQGLDFTIPAVDRTANKTGRQMKVFYKIDPNGITFSVEGDYAVYVRYMVYATSTDGFSTGGGSTLRKLDNGGVQIKRPGSSDTGPTGNDILVDTRFPSMRVMLEGWIPASSFSTANVVDGQYGSHAAIVNFDGSGQFIFPKVMCNWPERITQGFHQYVRLPGTNAWQPTSQSCVTVVETNRIVIHISPGAPTTIDTSTGSFLYNLPDPIGVRYYILSATTL</sequence>
<protein>
    <submittedName>
        <fullName evidence="2">Uncharacterized protein</fullName>
    </submittedName>
</protein>
<proteinExistence type="predicted"/>
<dbReference type="EMBL" id="JBBGZH010000001">
    <property type="protein sequence ID" value="MEJ5020609.1"/>
    <property type="molecule type" value="Genomic_DNA"/>
</dbReference>
<keyword evidence="3" id="KW-1185">Reference proteome</keyword>
<reference evidence="2 3" key="1">
    <citation type="submission" date="2023-12" db="EMBL/GenBank/DDBJ databases">
        <title>Gut-associated functions are favored during microbiome assembly across C. elegans life.</title>
        <authorList>
            <person name="Zimmermann J."/>
        </authorList>
    </citation>
    <scope>NUCLEOTIDE SEQUENCE [LARGE SCALE GENOMIC DNA]</scope>
    <source>
        <strain evidence="2 3">MYb71</strain>
    </source>
</reference>
<organism evidence="2 3">
    <name type="scientific">Ochrobactrum vermis</name>
    <dbReference type="NCBI Taxonomy" id="1827297"/>
    <lineage>
        <taxon>Bacteria</taxon>
        <taxon>Pseudomonadati</taxon>
        <taxon>Pseudomonadota</taxon>
        <taxon>Alphaproteobacteria</taxon>
        <taxon>Hyphomicrobiales</taxon>
        <taxon>Brucellaceae</taxon>
        <taxon>Brucella/Ochrobactrum group</taxon>
        <taxon>Ochrobactrum</taxon>
    </lineage>
</organism>
<evidence type="ECO:0000313" key="2">
    <source>
        <dbReference type="EMBL" id="MEJ5020609.1"/>
    </source>
</evidence>
<dbReference type="Proteomes" id="UP001375812">
    <property type="component" value="Unassembled WGS sequence"/>
</dbReference>
<gene>
    <name evidence="2" type="ORF">WH297_12820</name>
</gene>
<dbReference type="RefSeq" id="WP_105542921.1">
    <property type="nucleotide sequence ID" value="NZ_JBBGZH010000001.1"/>
</dbReference>
<evidence type="ECO:0000256" key="1">
    <source>
        <dbReference type="SAM" id="MobiDB-lite"/>
    </source>
</evidence>
<feature type="region of interest" description="Disordered" evidence="1">
    <location>
        <begin position="381"/>
        <end position="402"/>
    </location>
</feature>